<protein>
    <submittedName>
        <fullName evidence="2">Uncharacterized protein</fullName>
    </submittedName>
</protein>
<keyword evidence="3" id="KW-1185">Reference proteome</keyword>
<accession>A0AAD2FRS1</accession>
<feature type="region of interest" description="Disordered" evidence="1">
    <location>
        <begin position="1"/>
        <end position="21"/>
    </location>
</feature>
<gene>
    <name evidence="2" type="ORF">CYCCA115_LOCUS12779</name>
</gene>
<name>A0AAD2FRS1_9STRA</name>
<evidence type="ECO:0000313" key="3">
    <source>
        <dbReference type="Proteomes" id="UP001295423"/>
    </source>
</evidence>
<reference evidence="2" key="1">
    <citation type="submission" date="2023-08" db="EMBL/GenBank/DDBJ databases">
        <authorList>
            <person name="Audoor S."/>
            <person name="Bilcke G."/>
        </authorList>
    </citation>
    <scope>NUCLEOTIDE SEQUENCE</scope>
</reference>
<dbReference type="EMBL" id="CAKOGP040001770">
    <property type="protein sequence ID" value="CAJ1950830.1"/>
    <property type="molecule type" value="Genomic_DNA"/>
</dbReference>
<organism evidence="2 3">
    <name type="scientific">Cylindrotheca closterium</name>
    <dbReference type="NCBI Taxonomy" id="2856"/>
    <lineage>
        <taxon>Eukaryota</taxon>
        <taxon>Sar</taxon>
        <taxon>Stramenopiles</taxon>
        <taxon>Ochrophyta</taxon>
        <taxon>Bacillariophyta</taxon>
        <taxon>Bacillariophyceae</taxon>
        <taxon>Bacillariophycidae</taxon>
        <taxon>Bacillariales</taxon>
        <taxon>Bacillariaceae</taxon>
        <taxon>Cylindrotheca</taxon>
    </lineage>
</organism>
<comment type="caution">
    <text evidence="2">The sequence shown here is derived from an EMBL/GenBank/DDBJ whole genome shotgun (WGS) entry which is preliminary data.</text>
</comment>
<evidence type="ECO:0000313" key="2">
    <source>
        <dbReference type="EMBL" id="CAJ1950830.1"/>
    </source>
</evidence>
<proteinExistence type="predicted"/>
<dbReference type="Proteomes" id="UP001295423">
    <property type="component" value="Unassembled WGS sequence"/>
</dbReference>
<evidence type="ECO:0000256" key="1">
    <source>
        <dbReference type="SAM" id="MobiDB-lite"/>
    </source>
</evidence>
<sequence>MKRVKNMMKRKSSSLKGATDDMHNATRTYTRLFEDVNVGTNEVAYRLVGTPISIRCNGGRVYAEDGKIKTGYVDDPSEFVMEYVLVDDTNGKNSNLRGRKKATGTQHLVAFRLKDTNLYLSQNPYGNLAQAEALNSISALPILPEISREIVDFAVGQESNTGEGEGFDYRSMQLEEGPPGLLQQFTLEGSGLYKVGIKSVYGKYWRGPSWSKTVLQSPHQLGDEDFSFSRAGSRR</sequence>
<dbReference type="AlphaFoldDB" id="A0AAD2FRS1"/>
<feature type="compositionally biased region" description="Basic residues" evidence="1">
    <location>
        <begin position="1"/>
        <end position="13"/>
    </location>
</feature>